<dbReference type="EMBL" id="FQZO01000003">
    <property type="protein sequence ID" value="SHJ08655.1"/>
    <property type="molecule type" value="Genomic_DNA"/>
</dbReference>
<reference evidence="2 3" key="1">
    <citation type="submission" date="2016-11" db="EMBL/GenBank/DDBJ databases">
        <authorList>
            <person name="Jaros S."/>
            <person name="Januszkiewicz K."/>
            <person name="Wedrychowicz H."/>
        </authorList>
    </citation>
    <scope>NUCLEOTIDE SEQUENCE [LARGE SCALE GENOMIC DNA]</scope>
    <source>
        <strain evidence="2 3">DSM 21864</strain>
    </source>
</reference>
<feature type="transmembrane region" description="Helical" evidence="1">
    <location>
        <begin position="7"/>
        <end position="25"/>
    </location>
</feature>
<gene>
    <name evidence="2" type="ORF">SAMN05444401_2097</name>
</gene>
<sequence>MLKIKKVLPYVIAFLIALGLPMAIWKTMPGEKKHTTISSESGHKESVIEVTSIEQSFKAVDDKLSSLALYVQPLLKGNKTIINVKLLDSEGKGYVDKDIHMATANPRPLLKIDFPAIENSNNKEFVLRISKVSTSKSHQVQLYTNGRNEYKEGLLKKDGIPQEKDISLNTYYAKTKVELLNYMVSQLPVSKTAFLIIAGLFVVILFLFIKESLKILE</sequence>
<dbReference type="Proteomes" id="UP000184080">
    <property type="component" value="Unassembled WGS sequence"/>
</dbReference>
<keyword evidence="1" id="KW-1133">Transmembrane helix</keyword>
<proteinExistence type="predicted"/>
<keyword evidence="1" id="KW-0812">Transmembrane</keyword>
<protein>
    <submittedName>
        <fullName evidence="2">Uncharacterized protein</fullName>
    </submittedName>
</protein>
<dbReference type="STRING" id="1121298.SAMN05444401_2097"/>
<dbReference type="AlphaFoldDB" id="A0A1M6GFC3"/>
<organism evidence="2 3">
    <name type="scientific">Clostridium amylolyticum</name>
    <dbReference type="NCBI Taxonomy" id="1121298"/>
    <lineage>
        <taxon>Bacteria</taxon>
        <taxon>Bacillati</taxon>
        <taxon>Bacillota</taxon>
        <taxon>Clostridia</taxon>
        <taxon>Eubacteriales</taxon>
        <taxon>Clostridiaceae</taxon>
        <taxon>Clostridium</taxon>
    </lineage>
</organism>
<evidence type="ECO:0000256" key="1">
    <source>
        <dbReference type="SAM" id="Phobius"/>
    </source>
</evidence>
<evidence type="ECO:0000313" key="3">
    <source>
        <dbReference type="Proteomes" id="UP000184080"/>
    </source>
</evidence>
<evidence type="ECO:0000313" key="2">
    <source>
        <dbReference type="EMBL" id="SHJ08655.1"/>
    </source>
</evidence>
<name>A0A1M6GFC3_9CLOT</name>
<accession>A0A1M6GFC3</accession>
<keyword evidence="3" id="KW-1185">Reference proteome</keyword>
<keyword evidence="1" id="KW-0472">Membrane</keyword>
<feature type="transmembrane region" description="Helical" evidence="1">
    <location>
        <begin position="192"/>
        <end position="209"/>
    </location>
</feature>